<evidence type="ECO:0000256" key="6">
    <source>
        <dbReference type="RuleBase" id="RU000354"/>
    </source>
</evidence>
<evidence type="ECO:0000259" key="8">
    <source>
        <dbReference type="PROSITE" id="PS51362"/>
    </source>
</evidence>
<dbReference type="GO" id="GO:0008083">
    <property type="term" value="F:growth factor activity"/>
    <property type="evidence" value="ECO:0007669"/>
    <property type="project" value="UniProtKB-KW"/>
</dbReference>
<dbReference type="PROSITE" id="PS00250">
    <property type="entry name" value="TGF_BETA_1"/>
    <property type="match status" value="1"/>
</dbReference>
<feature type="domain" description="TGF-beta family profile" evidence="8">
    <location>
        <begin position="239"/>
        <end position="356"/>
    </location>
</feature>
<dbReference type="Pfam" id="PF00019">
    <property type="entry name" value="TGF_beta"/>
    <property type="match status" value="1"/>
</dbReference>
<dbReference type="InterPro" id="IPR017948">
    <property type="entry name" value="TGFb_CS"/>
</dbReference>
<evidence type="ECO:0000256" key="3">
    <source>
        <dbReference type="ARBA" id="ARBA00022525"/>
    </source>
</evidence>
<evidence type="ECO:0000256" key="7">
    <source>
        <dbReference type="SAM" id="SignalP"/>
    </source>
</evidence>
<proteinExistence type="evidence at transcript level"/>
<dbReference type="EMBL" id="JN380181">
    <property type="protein sequence ID" value="AEP16383.1"/>
    <property type="molecule type" value="mRNA"/>
</dbReference>
<feature type="chain" id="PRO_5003475481" evidence="7">
    <location>
        <begin position="22"/>
        <end position="356"/>
    </location>
</feature>
<evidence type="ECO:0000256" key="5">
    <source>
        <dbReference type="ARBA" id="ARBA00023157"/>
    </source>
</evidence>
<dbReference type="GO" id="GO:0042127">
    <property type="term" value="P:regulation of cell population proliferation"/>
    <property type="evidence" value="ECO:0007669"/>
    <property type="project" value="TreeGrafter"/>
</dbReference>
<dbReference type="PANTHER" id="PTHR11848">
    <property type="entry name" value="TGF-BETA FAMILY"/>
    <property type="match status" value="1"/>
</dbReference>
<dbReference type="OMA" id="SHNCCLK"/>
<sequence length="356" mass="40776">MRTLNLFLLGVWALVCQLCSAQTNSVTESALVDDSCSFEEIIERKRQAVRVQLLSKLKIRNLPNTTRNEIPEDVRKKISVIYQEMLNEDRGIQREGVMSRPPKTKESLVFPEAETELSSNTLLYTWPVQGSGVITDRAEAEIHLPLELAVPALRVYIVNDPTVYTDMKLRREDLDRLSINVTDRVINVTNHWRRWSMEPGTNHGIMFCVGRCFSENKTIMMLGSKPYITVTVSATENRRMKRYGSRGGNSPQTCTNFPRQCCKKDHWITFKEVGLDHIILEPQAYNAGLCLGVCNEMWLEQFYHSHIMSLSDNVQARNCCAPASVDSLRIIYYDEENDTHKFETLPNMQVTECGCK</sequence>
<dbReference type="SMART" id="SM00204">
    <property type="entry name" value="TGFB"/>
    <property type="match status" value="1"/>
</dbReference>
<comment type="subcellular location">
    <subcellularLocation>
        <location evidence="1">Secreted</location>
    </subcellularLocation>
</comment>
<dbReference type="SUPFAM" id="SSF57501">
    <property type="entry name" value="Cystine-knot cytokines"/>
    <property type="match status" value="1"/>
</dbReference>
<gene>
    <name evidence="9" type="primary">TGFbA</name>
</gene>
<dbReference type="GO" id="GO:0005615">
    <property type="term" value="C:extracellular space"/>
    <property type="evidence" value="ECO:0007669"/>
    <property type="project" value="TreeGrafter"/>
</dbReference>
<dbReference type="InterPro" id="IPR015615">
    <property type="entry name" value="TGF-beta-rel"/>
</dbReference>
<evidence type="ECO:0000256" key="4">
    <source>
        <dbReference type="ARBA" id="ARBA00023030"/>
    </source>
</evidence>
<protein>
    <submittedName>
        <fullName evidence="9">TGF-beta ligand</fullName>
    </submittedName>
</protein>
<dbReference type="PROSITE" id="PS51362">
    <property type="entry name" value="TGF_BETA_2"/>
    <property type="match status" value="1"/>
</dbReference>
<feature type="signal peptide" evidence="7">
    <location>
        <begin position="1"/>
        <end position="21"/>
    </location>
</feature>
<dbReference type="AlphaFoldDB" id="G5CTK6"/>
<reference evidence="9" key="1">
    <citation type="journal article" date="2011" name="PLoS ONE">
        <title>Evolution of the TGF-beta Signaling Pathway and Its Potential Role in the Ctenophore, Mnemiopsis leidyi.</title>
        <authorList>
            <person name="Pang K."/>
            <person name="Ryan J.F."/>
            <person name="Baxevanis A.D."/>
            <person name="Martindale M.Q."/>
        </authorList>
    </citation>
    <scope>NUCLEOTIDE SEQUENCE</scope>
</reference>
<keyword evidence="5" id="KW-1015">Disulfide bond</keyword>
<name>G5CTK6_MNELE</name>
<dbReference type="Gene3D" id="2.10.90.10">
    <property type="entry name" value="Cystine-knot cytokines"/>
    <property type="match status" value="1"/>
</dbReference>
<dbReference type="InterPro" id="IPR029034">
    <property type="entry name" value="Cystine-knot_cytokine"/>
</dbReference>
<dbReference type="GO" id="GO:0005125">
    <property type="term" value="F:cytokine activity"/>
    <property type="evidence" value="ECO:0007669"/>
    <property type="project" value="TreeGrafter"/>
</dbReference>
<evidence type="ECO:0000256" key="2">
    <source>
        <dbReference type="ARBA" id="ARBA00006656"/>
    </source>
</evidence>
<dbReference type="InterPro" id="IPR001839">
    <property type="entry name" value="TGF-b_C"/>
</dbReference>
<evidence type="ECO:0000313" key="9">
    <source>
        <dbReference type="EMBL" id="AEP16383.1"/>
    </source>
</evidence>
<organism evidence="9">
    <name type="scientific">Mnemiopsis leidyi</name>
    <name type="common">Sea walnut</name>
    <name type="synonym">Warty comb jellyfish</name>
    <dbReference type="NCBI Taxonomy" id="27923"/>
    <lineage>
        <taxon>Eukaryota</taxon>
        <taxon>Metazoa</taxon>
        <taxon>Ctenophora</taxon>
        <taxon>Tentaculata</taxon>
        <taxon>Lobata</taxon>
        <taxon>Bolinopsidae</taxon>
        <taxon>Mnemiopsis</taxon>
    </lineage>
</organism>
<keyword evidence="3" id="KW-0964">Secreted</keyword>
<accession>G5CTK6</accession>
<keyword evidence="7" id="KW-0732">Signal</keyword>
<dbReference type="PANTHER" id="PTHR11848:SF33">
    <property type="entry name" value="TGF-BETA FAMILY PROFILE DOMAIN-CONTAINING PROTEIN"/>
    <property type="match status" value="1"/>
</dbReference>
<comment type="similarity">
    <text evidence="2 6">Belongs to the TGF-beta family.</text>
</comment>
<dbReference type="HOGENOM" id="CLU_039840_0_0_1"/>
<keyword evidence="4 6" id="KW-0339">Growth factor</keyword>
<evidence type="ECO:0000256" key="1">
    <source>
        <dbReference type="ARBA" id="ARBA00004613"/>
    </source>
</evidence>